<dbReference type="Pfam" id="PF00753">
    <property type="entry name" value="Lactamase_B"/>
    <property type="match status" value="1"/>
</dbReference>
<evidence type="ECO:0000259" key="2">
    <source>
        <dbReference type="SMART" id="SM00849"/>
    </source>
</evidence>
<dbReference type="GO" id="GO:0046872">
    <property type="term" value="F:metal ion binding"/>
    <property type="evidence" value="ECO:0007669"/>
    <property type="project" value="UniProtKB-KW"/>
</dbReference>
<dbReference type="InterPro" id="IPR001279">
    <property type="entry name" value="Metallo-B-lactamas"/>
</dbReference>
<sequence length="260" mass="28621">MDSKITVVSEWDAAGFHVAQFKTNELAIFTYYVESDGQAAIIDPTFDINVYLDFLKKRSATLALVFLTHYHADFLAGHTQLGLPVVMGPGAKREANTFAVKEAADGEYLELGSVRIQVIHTPGHTLESSCYLLYDKNNVPSALFTGDTVFLGDVGRPDLAMDSTHNKHDLAGLLYDSVQRLKTFDDNIRVYPAHGAGSACGKSIGGGNFCTLGQQKLTNYGFTLTDRENFITQVGNISEPPKYFFYDSSLNQKGPSQEYH</sequence>
<organism evidence="3">
    <name type="scientific">Hordeum vulgare subsp. vulgare</name>
    <name type="common">Domesticated barley</name>
    <dbReference type="NCBI Taxonomy" id="112509"/>
    <lineage>
        <taxon>Eukaryota</taxon>
        <taxon>Viridiplantae</taxon>
        <taxon>Streptophyta</taxon>
        <taxon>Embryophyta</taxon>
        <taxon>Tracheophyta</taxon>
        <taxon>Spermatophyta</taxon>
        <taxon>Magnoliopsida</taxon>
        <taxon>Liliopsida</taxon>
        <taxon>Poales</taxon>
        <taxon>Poaceae</taxon>
        <taxon>BOP clade</taxon>
        <taxon>Pooideae</taxon>
        <taxon>Triticodae</taxon>
        <taxon>Triticeae</taxon>
        <taxon>Hordeinae</taxon>
        <taxon>Hordeum</taxon>
    </lineage>
</organism>
<dbReference type="SUPFAM" id="SSF56281">
    <property type="entry name" value="Metallo-hydrolase/oxidoreductase"/>
    <property type="match status" value="1"/>
</dbReference>
<proteinExistence type="evidence at transcript level"/>
<dbReference type="PANTHER" id="PTHR43084:SF1">
    <property type="entry name" value="PERSULFIDE DIOXYGENASE ETHE1, MITOCHONDRIAL"/>
    <property type="match status" value="1"/>
</dbReference>
<feature type="domain" description="Metallo-beta-lactamase" evidence="2">
    <location>
        <begin position="27"/>
        <end position="194"/>
    </location>
</feature>
<dbReference type="SMART" id="SM00849">
    <property type="entry name" value="Lactamase_B"/>
    <property type="match status" value="1"/>
</dbReference>
<dbReference type="PANTHER" id="PTHR43084">
    <property type="entry name" value="PERSULFIDE DIOXYGENASE ETHE1"/>
    <property type="match status" value="1"/>
</dbReference>
<evidence type="ECO:0000256" key="1">
    <source>
        <dbReference type="ARBA" id="ARBA00022723"/>
    </source>
</evidence>
<dbReference type="CDD" id="cd07724">
    <property type="entry name" value="POD-like_MBL-fold"/>
    <property type="match status" value="1"/>
</dbReference>
<dbReference type="AlphaFoldDB" id="F2E3L4"/>
<dbReference type="InterPro" id="IPR051682">
    <property type="entry name" value="Mito_Persulfide_Diox"/>
</dbReference>
<keyword evidence="1" id="KW-0479">Metal-binding</keyword>
<accession>F2E3L4</accession>
<dbReference type="GO" id="GO:0050313">
    <property type="term" value="F:sulfur dioxygenase activity"/>
    <property type="evidence" value="ECO:0007669"/>
    <property type="project" value="InterPro"/>
</dbReference>
<reference evidence="3" key="1">
    <citation type="journal article" date="2011" name="Plant Physiol.">
        <title>Comprehensive sequence analysis of 24,783 barley full-length cDNAs derived from 12 clone libraries.</title>
        <authorList>
            <person name="Matsumoto T."/>
            <person name="Tanaka T."/>
            <person name="Sakai H."/>
            <person name="Amano N."/>
            <person name="Kanamori H."/>
            <person name="Kurita K."/>
            <person name="Kikuta A."/>
            <person name="Kamiya K."/>
            <person name="Yamamoto M."/>
            <person name="Ikawa H."/>
            <person name="Fujii N."/>
            <person name="Hori K."/>
            <person name="Itoh T."/>
            <person name="Sato K."/>
        </authorList>
    </citation>
    <scope>NUCLEOTIDE SEQUENCE</scope>
    <source>
        <tissue evidence="3">Shoot and root</tissue>
    </source>
</reference>
<dbReference type="GO" id="GO:0006749">
    <property type="term" value="P:glutathione metabolic process"/>
    <property type="evidence" value="ECO:0007669"/>
    <property type="project" value="InterPro"/>
</dbReference>
<dbReference type="EMBL" id="AK370737">
    <property type="protein sequence ID" value="BAK01936.1"/>
    <property type="molecule type" value="mRNA"/>
</dbReference>
<dbReference type="Gene3D" id="3.60.15.10">
    <property type="entry name" value="Ribonuclease Z/Hydroxyacylglutathione hydrolase-like"/>
    <property type="match status" value="1"/>
</dbReference>
<dbReference type="InterPro" id="IPR044528">
    <property type="entry name" value="POD-like_MBL-fold"/>
</dbReference>
<protein>
    <submittedName>
        <fullName evidence="3">Predicted protein</fullName>
    </submittedName>
</protein>
<evidence type="ECO:0000313" key="3">
    <source>
        <dbReference type="EMBL" id="BAK01936.1"/>
    </source>
</evidence>
<name>F2E3L4_HORVV</name>
<dbReference type="InterPro" id="IPR036866">
    <property type="entry name" value="RibonucZ/Hydroxyglut_hydro"/>
</dbReference>